<reference evidence="2" key="1">
    <citation type="submission" date="2021-12" db="EMBL/GenBank/DDBJ databases">
        <authorList>
            <person name="King R."/>
        </authorList>
    </citation>
    <scope>NUCLEOTIDE SEQUENCE</scope>
</reference>
<evidence type="ECO:0000313" key="3">
    <source>
        <dbReference type="Proteomes" id="UP001152759"/>
    </source>
</evidence>
<feature type="region of interest" description="Disordered" evidence="1">
    <location>
        <begin position="322"/>
        <end position="363"/>
    </location>
</feature>
<feature type="compositionally biased region" description="Basic and acidic residues" evidence="1">
    <location>
        <begin position="102"/>
        <end position="122"/>
    </location>
</feature>
<evidence type="ECO:0000313" key="2">
    <source>
        <dbReference type="EMBL" id="CAH0391539.1"/>
    </source>
</evidence>
<sequence length="432" mass="48484">MYTVFNIGRIVRFVQPLSRFGEPYPRFMQPIIQTLDQPLFVEEDSGNEESLAPRRKLTSSGYGSKLSSSRTERTTSGTTSSQSQQSRDVSQTRDLTISQTRDSSHSRDGSQRSSLDPEREHAPIQVIEQNPAFVKSIQVSFKGVCAKKHCPLALSTIPEGKVDYCIPRPVWPRYENRQRKPPSVYADESIYWYSSLSQKAPDARYALEPRKAAMYEREQKSACEILRDLSSTIDQAADPAQAANPEDVLRHLKRTINKSLELLSSETALRRLSESMRESDTVITMNRALSRSSSVNEWSFSETDPGRLELLRRLGKFDGSLYDPVRQSSSSSTSSGFSDLTLSPQSSASSAESQSPGSRPRYPVFVHDNVAQVPNGLRNAVLYGSLSGVEYEKLRLPELQPHLDAGPRPREIEPETKTEKLDYVSKKKIISL</sequence>
<keyword evidence="3" id="KW-1185">Reference proteome</keyword>
<name>A0A9P0F4E5_BEMTA</name>
<accession>A0A9P0F4E5</accession>
<feature type="compositionally biased region" description="Low complexity" evidence="1">
    <location>
        <begin position="328"/>
        <end position="358"/>
    </location>
</feature>
<dbReference type="AlphaFoldDB" id="A0A9P0F4E5"/>
<dbReference type="EMBL" id="OU963867">
    <property type="protein sequence ID" value="CAH0391539.1"/>
    <property type="molecule type" value="Genomic_DNA"/>
</dbReference>
<protein>
    <submittedName>
        <fullName evidence="2">Uncharacterized protein</fullName>
    </submittedName>
</protein>
<evidence type="ECO:0000256" key="1">
    <source>
        <dbReference type="SAM" id="MobiDB-lite"/>
    </source>
</evidence>
<gene>
    <name evidence="2" type="ORF">BEMITA_LOCUS10141</name>
</gene>
<proteinExistence type="predicted"/>
<feature type="compositionally biased region" description="Low complexity" evidence="1">
    <location>
        <begin position="58"/>
        <end position="93"/>
    </location>
</feature>
<organism evidence="2 3">
    <name type="scientific">Bemisia tabaci</name>
    <name type="common">Sweetpotato whitefly</name>
    <name type="synonym">Aleurodes tabaci</name>
    <dbReference type="NCBI Taxonomy" id="7038"/>
    <lineage>
        <taxon>Eukaryota</taxon>
        <taxon>Metazoa</taxon>
        <taxon>Ecdysozoa</taxon>
        <taxon>Arthropoda</taxon>
        <taxon>Hexapoda</taxon>
        <taxon>Insecta</taxon>
        <taxon>Pterygota</taxon>
        <taxon>Neoptera</taxon>
        <taxon>Paraneoptera</taxon>
        <taxon>Hemiptera</taxon>
        <taxon>Sternorrhyncha</taxon>
        <taxon>Aleyrodoidea</taxon>
        <taxon>Aleyrodidae</taxon>
        <taxon>Aleyrodinae</taxon>
        <taxon>Bemisia</taxon>
    </lineage>
</organism>
<feature type="region of interest" description="Disordered" evidence="1">
    <location>
        <begin position="43"/>
        <end position="127"/>
    </location>
</feature>
<dbReference type="Proteomes" id="UP001152759">
    <property type="component" value="Chromosome 6"/>
</dbReference>